<protein>
    <submittedName>
        <fullName evidence="2">Uncharacterized protein</fullName>
    </submittedName>
</protein>
<dbReference type="AlphaFoldDB" id="A0A6A1WN00"/>
<dbReference type="EMBL" id="RXIC02000019">
    <property type="protein sequence ID" value="KAB1226621.1"/>
    <property type="molecule type" value="Genomic_DNA"/>
</dbReference>
<dbReference type="Proteomes" id="UP000516437">
    <property type="component" value="Chromosome 1"/>
</dbReference>
<feature type="transmembrane region" description="Helical" evidence="1">
    <location>
        <begin position="184"/>
        <end position="204"/>
    </location>
</feature>
<name>A0A6A1WN00_9ROSI</name>
<organism evidence="2 3">
    <name type="scientific">Morella rubra</name>
    <name type="common">Chinese bayberry</name>
    <dbReference type="NCBI Taxonomy" id="262757"/>
    <lineage>
        <taxon>Eukaryota</taxon>
        <taxon>Viridiplantae</taxon>
        <taxon>Streptophyta</taxon>
        <taxon>Embryophyta</taxon>
        <taxon>Tracheophyta</taxon>
        <taxon>Spermatophyta</taxon>
        <taxon>Magnoliopsida</taxon>
        <taxon>eudicotyledons</taxon>
        <taxon>Gunneridae</taxon>
        <taxon>Pentapetalae</taxon>
        <taxon>rosids</taxon>
        <taxon>fabids</taxon>
        <taxon>Fagales</taxon>
        <taxon>Myricaceae</taxon>
        <taxon>Morella</taxon>
    </lineage>
</organism>
<sequence>MTPRTKDYVMPIGGKRLRCDSSIRAESTPSTLAVSGPLLRDKHELQSPNTANPVGTQMTSRIRHIRGSMHGIALLKARTGGKLTVHIPDGRTRSDNMTSSIISSHIKVLIRQHVPLETNSWNVHWDLGERFVQKSNWIWLNLRSQTHFTFEEEYLDDKIKWEKVGTHFSSLSWCCRYCGKWGEVLVFMLCLLAFFDLYVGWCLYCKLSAIFWCPWTHQQREKMEVEAGGEGGEEGGGDVAKEETGVLKRKVSKTPKIWVLEAQKEAECIRIWGFSFWPAISSQEHGRILAS</sequence>
<gene>
    <name evidence="2" type="ORF">CJ030_MR1G027496</name>
</gene>
<evidence type="ECO:0000256" key="1">
    <source>
        <dbReference type="SAM" id="Phobius"/>
    </source>
</evidence>
<keyword evidence="1" id="KW-0472">Membrane</keyword>
<evidence type="ECO:0000313" key="2">
    <source>
        <dbReference type="EMBL" id="KAB1226621.1"/>
    </source>
</evidence>
<keyword evidence="1" id="KW-0812">Transmembrane</keyword>
<accession>A0A6A1WN00</accession>
<proteinExistence type="predicted"/>
<comment type="caution">
    <text evidence="2">The sequence shown here is derived from an EMBL/GenBank/DDBJ whole genome shotgun (WGS) entry which is preliminary data.</text>
</comment>
<evidence type="ECO:0000313" key="3">
    <source>
        <dbReference type="Proteomes" id="UP000516437"/>
    </source>
</evidence>
<keyword evidence="1" id="KW-1133">Transmembrane helix</keyword>
<reference evidence="2 3" key="1">
    <citation type="journal article" date="2019" name="Plant Biotechnol. J.">
        <title>The red bayberry genome and genetic basis of sex determination.</title>
        <authorList>
            <person name="Jia H.M."/>
            <person name="Jia H.J."/>
            <person name="Cai Q.L."/>
            <person name="Wang Y."/>
            <person name="Zhao H.B."/>
            <person name="Yang W.F."/>
            <person name="Wang G.Y."/>
            <person name="Li Y.H."/>
            <person name="Zhan D.L."/>
            <person name="Shen Y.T."/>
            <person name="Niu Q.F."/>
            <person name="Chang L."/>
            <person name="Qiu J."/>
            <person name="Zhao L."/>
            <person name="Xie H.B."/>
            <person name="Fu W.Y."/>
            <person name="Jin J."/>
            <person name="Li X.W."/>
            <person name="Jiao Y."/>
            <person name="Zhou C.C."/>
            <person name="Tu T."/>
            <person name="Chai C.Y."/>
            <person name="Gao J.L."/>
            <person name="Fan L.J."/>
            <person name="van de Weg E."/>
            <person name="Wang J.Y."/>
            <person name="Gao Z.S."/>
        </authorList>
    </citation>
    <scope>NUCLEOTIDE SEQUENCE [LARGE SCALE GENOMIC DNA]</scope>
    <source>
        <tissue evidence="2">Leaves</tissue>
    </source>
</reference>
<dbReference type="OrthoDB" id="1745817at2759"/>
<keyword evidence="3" id="KW-1185">Reference proteome</keyword>